<evidence type="ECO:0000313" key="2">
    <source>
        <dbReference type="Proteomes" id="UP000242913"/>
    </source>
</evidence>
<accession>A0A238BKF5</accession>
<dbReference type="Proteomes" id="UP000242913">
    <property type="component" value="Unassembled WGS sequence"/>
</dbReference>
<organism evidence="1 2">
    <name type="scientific">Onchocerca flexuosa</name>
    <dbReference type="NCBI Taxonomy" id="387005"/>
    <lineage>
        <taxon>Eukaryota</taxon>
        <taxon>Metazoa</taxon>
        <taxon>Ecdysozoa</taxon>
        <taxon>Nematoda</taxon>
        <taxon>Chromadorea</taxon>
        <taxon>Rhabditida</taxon>
        <taxon>Spirurina</taxon>
        <taxon>Spiruromorpha</taxon>
        <taxon>Filarioidea</taxon>
        <taxon>Onchocercidae</taxon>
        <taxon>Onchocerca</taxon>
    </lineage>
</organism>
<proteinExistence type="predicted"/>
<reference evidence="1 2" key="1">
    <citation type="submission" date="2015-12" db="EMBL/GenBank/DDBJ databases">
        <title>Draft genome of the nematode, Onchocerca flexuosa.</title>
        <authorList>
            <person name="Mitreva M."/>
        </authorList>
    </citation>
    <scope>NUCLEOTIDE SEQUENCE [LARGE SCALE GENOMIC DNA]</scope>
    <source>
        <strain evidence="1">Red Deer</strain>
    </source>
</reference>
<protein>
    <submittedName>
        <fullName evidence="1">Uncharacterized protein</fullName>
    </submittedName>
</protein>
<sequence>MFVVKSVRTKLVCGKKVGRLTSWISHEKLIISRDEYGHLLLTVIDQCIGFQMYQMLPCASTPISPNCQKVQQLLEKACQLLEGKEALLPRTYCTTHC</sequence>
<keyword evidence="2" id="KW-1185">Reference proteome</keyword>
<dbReference type="EMBL" id="KZ271437">
    <property type="protein sequence ID" value="OZC05376.1"/>
    <property type="molecule type" value="Genomic_DNA"/>
</dbReference>
<evidence type="ECO:0000313" key="1">
    <source>
        <dbReference type="EMBL" id="OZC05376.1"/>
    </source>
</evidence>
<dbReference type="AlphaFoldDB" id="A0A238BKF5"/>
<name>A0A238BKF5_9BILA</name>
<gene>
    <name evidence="1" type="ORF">X798_07651</name>
</gene>